<dbReference type="PRINTS" id="PR00412">
    <property type="entry name" value="EPOXHYDRLASE"/>
</dbReference>
<dbReference type="PANTHER" id="PTHR43329">
    <property type="entry name" value="EPOXIDE HYDROLASE"/>
    <property type="match status" value="1"/>
</dbReference>
<dbReference type="STRING" id="544711.F0ULW2"/>
<dbReference type="GO" id="GO:0016787">
    <property type="term" value="F:hydrolase activity"/>
    <property type="evidence" value="ECO:0007669"/>
    <property type="project" value="UniProtKB-KW"/>
</dbReference>
<gene>
    <name evidence="3" type="ORF">HCEG_06427</name>
</gene>
<evidence type="ECO:0000256" key="1">
    <source>
        <dbReference type="ARBA" id="ARBA00022801"/>
    </source>
</evidence>
<dbReference type="Proteomes" id="UP000008142">
    <property type="component" value="Unassembled WGS sequence"/>
</dbReference>
<dbReference type="VEuPathDB" id="FungiDB:I7I53_00633"/>
<dbReference type="AlphaFoldDB" id="F0ULW2"/>
<evidence type="ECO:0000256" key="2">
    <source>
        <dbReference type="ARBA" id="ARBA00038334"/>
    </source>
</evidence>
<reference evidence="4" key="1">
    <citation type="submission" date="2008-07" db="EMBL/GenBank/DDBJ databases">
        <title>Annotation of Ajellomyces capsulatus strain H88.</title>
        <authorList>
            <person name="Champion M."/>
            <person name="Cuomo C."/>
            <person name="Ma L.-J."/>
            <person name="Henn M.R."/>
            <person name="Sil A."/>
            <person name="Goldman B."/>
            <person name="Young S.K."/>
            <person name="Kodira C.D."/>
            <person name="Zeng Q."/>
            <person name="Koehrsen M."/>
            <person name="Alvarado L."/>
            <person name="Berlin A."/>
            <person name="Borenstein D."/>
            <person name="Chen Z."/>
            <person name="Engels R."/>
            <person name="Freedman E."/>
            <person name="Gellesch M."/>
            <person name="Goldberg J."/>
            <person name="Griggs A."/>
            <person name="Gujja S."/>
            <person name="Heiman D."/>
            <person name="Hepburn T."/>
            <person name="Howarth C."/>
            <person name="Jen D."/>
            <person name="Larson L."/>
            <person name="Lewis B."/>
            <person name="Mehta T."/>
            <person name="Park D."/>
            <person name="Pearson M."/>
            <person name="Roberts A."/>
            <person name="Saif S."/>
            <person name="Shea T."/>
            <person name="Shenoy N."/>
            <person name="Sisk P."/>
            <person name="Stolte C."/>
            <person name="Sykes S."/>
            <person name="Walk T."/>
            <person name="White J."/>
            <person name="Yandava C."/>
            <person name="Klein B."/>
            <person name="McEwen J.G."/>
            <person name="Puccia R."/>
            <person name="Goldman G.H."/>
            <person name="Felipe M.S."/>
            <person name="Nino-Vega G."/>
            <person name="San-Blas G."/>
            <person name="Taylor J."/>
            <person name="Mendoza L."/>
            <person name="Galagan J."/>
            <person name="Nusbaum C."/>
            <person name="Birren B."/>
        </authorList>
    </citation>
    <scope>NUCLEOTIDE SEQUENCE [LARGE SCALE GENOMIC DNA]</scope>
    <source>
        <strain evidence="4">H88</strain>
    </source>
</reference>
<dbReference type="OrthoDB" id="408373at2759"/>
<organism evidence="4">
    <name type="scientific">Ajellomyces capsulatus (strain H88)</name>
    <name type="common">Darling's disease fungus</name>
    <name type="synonym">Histoplasma capsulatum</name>
    <dbReference type="NCBI Taxonomy" id="544711"/>
    <lineage>
        <taxon>Eukaryota</taxon>
        <taxon>Fungi</taxon>
        <taxon>Dikarya</taxon>
        <taxon>Ascomycota</taxon>
        <taxon>Pezizomycotina</taxon>
        <taxon>Eurotiomycetes</taxon>
        <taxon>Eurotiomycetidae</taxon>
        <taxon>Onygenales</taxon>
        <taxon>Ajellomycetaceae</taxon>
        <taxon>Histoplasma</taxon>
    </lineage>
</organism>
<evidence type="ECO:0000313" key="4">
    <source>
        <dbReference type="Proteomes" id="UP000008142"/>
    </source>
</evidence>
<dbReference type="EMBL" id="DS990640">
    <property type="protein sequence ID" value="EGC47212.1"/>
    <property type="molecule type" value="Genomic_DNA"/>
</dbReference>
<dbReference type="OMA" id="AVIAWHV"/>
<dbReference type="InterPro" id="IPR000639">
    <property type="entry name" value="Epox_hydrolase-like"/>
</dbReference>
<dbReference type="Gene3D" id="3.40.50.1820">
    <property type="entry name" value="alpha/beta hydrolase"/>
    <property type="match status" value="1"/>
</dbReference>
<protein>
    <submittedName>
        <fullName evidence="3">Epoxide hydrolase</fullName>
    </submittedName>
</protein>
<evidence type="ECO:0000313" key="3">
    <source>
        <dbReference type="EMBL" id="EGC47212.1"/>
    </source>
</evidence>
<proteinExistence type="inferred from homology"/>
<sequence length="300" mass="33228">MSAPLLPPLPLPQRVSSRQIDSRLNGLSFHILEAGYTADRERPLIGNIRTSSSSDMLLHGFPELAFSWRKVMPLLASQGYYIVAPDQRGYGSIGTPENGLPPAASNTSIHTDLASLGQMTNPPNGLHEFLRGYFHLKSASWSKNTPHPLASWTASELTQLPYYYVMPLNATMPEAIAADMAQENPSAIQDSQSWLPDSDLEVYEALNWYRVFTNSDPTAACKRDIDIFAGKRMECPMAYISGSQDWGTYQVPGAVEAMMTKEVYADFRGLKFVDGAGHWVQQEKPEQVASGILELIRSLE</sequence>
<comment type="similarity">
    <text evidence="2">Belongs to the AB hydrolase superfamily. Epoxide hydrolase family.</text>
</comment>
<dbReference type="SUPFAM" id="SSF53474">
    <property type="entry name" value="alpha/beta-Hydrolases"/>
    <property type="match status" value="1"/>
</dbReference>
<name>F0ULW2_AJEC8</name>
<keyword evidence="1 3" id="KW-0378">Hydrolase</keyword>
<accession>F0ULW2</accession>
<dbReference type="InterPro" id="IPR029058">
    <property type="entry name" value="AB_hydrolase_fold"/>
</dbReference>
<dbReference type="HOGENOM" id="CLU_020336_7_4_1"/>